<dbReference type="Proteomes" id="UP000321058">
    <property type="component" value="Unassembled WGS sequence"/>
</dbReference>
<sequence>MIARTQHYDPRPRPRRALAAIGAVTISNTSRLLLFMSFATTVAFVALRREAWRGPVWAQFKRVLDEVAVRSLLTTVVTGMLVGFALVTQAVYWLAQTGTTGLVGPVIVILLIRELVPILVGLIVFGRSGTATLIELGEAQPKGWLRLLEIQGLDPLALLVLPRAIAFALGSFCLATVLLCSTMLTSYLLAYGLELVAYSIWDFADAVLRAMKIQDFIVPPLKCIVIGYMVALTCCSTGLGRRDESDDLQRLVPRGFVRSALAILLVNTLFDLVA</sequence>
<protein>
    <recommendedName>
        <fullName evidence="4">ABC transporter permease</fullName>
    </recommendedName>
</protein>
<comment type="caution">
    <text evidence="2">The sequence shown here is derived from an EMBL/GenBank/DDBJ whole genome shotgun (WGS) entry which is preliminary data.</text>
</comment>
<keyword evidence="3" id="KW-1185">Reference proteome</keyword>
<dbReference type="AlphaFoldDB" id="A0A512NAR8"/>
<dbReference type="GO" id="GO:0043190">
    <property type="term" value="C:ATP-binding cassette (ABC) transporter complex"/>
    <property type="evidence" value="ECO:0007669"/>
    <property type="project" value="InterPro"/>
</dbReference>
<keyword evidence="1" id="KW-0812">Transmembrane</keyword>
<dbReference type="PANTHER" id="PTHR30188">
    <property type="entry name" value="ABC TRANSPORTER PERMEASE PROTEIN-RELATED"/>
    <property type="match status" value="1"/>
</dbReference>
<gene>
    <name evidence="2" type="ORF">RSO01_32030</name>
</gene>
<evidence type="ECO:0008006" key="4">
    <source>
        <dbReference type="Google" id="ProtNLM"/>
    </source>
</evidence>
<keyword evidence="1" id="KW-1133">Transmembrane helix</keyword>
<proteinExistence type="predicted"/>
<evidence type="ECO:0000256" key="1">
    <source>
        <dbReference type="SAM" id="Phobius"/>
    </source>
</evidence>
<feature type="transmembrane region" description="Helical" evidence="1">
    <location>
        <begin position="187"/>
        <end position="204"/>
    </location>
</feature>
<dbReference type="GO" id="GO:0005548">
    <property type="term" value="F:phospholipid transporter activity"/>
    <property type="evidence" value="ECO:0007669"/>
    <property type="project" value="TreeGrafter"/>
</dbReference>
<dbReference type="EMBL" id="BKAJ01000053">
    <property type="protein sequence ID" value="GEP56037.1"/>
    <property type="molecule type" value="Genomic_DNA"/>
</dbReference>
<dbReference type="InterPro" id="IPR030802">
    <property type="entry name" value="Permease_MalE"/>
</dbReference>
<dbReference type="Pfam" id="PF02405">
    <property type="entry name" value="MlaE"/>
    <property type="match status" value="1"/>
</dbReference>
<dbReference type="PANTHER" id="PTHR30188:SF4">
    <property type="entry name" value="PROTEIN TRIGALACTOSYLDIACYLGLYCEROL 1, CHLOROPLASTIC"/>
    <property type="match status" value="1"/>
</dbReference>
<feature type="transmembrane region" description="Helical" evidence="1">
    <location>
        <begin position="102"/>
        <end position="125"/>
    </location>
</feature>
<feature type="transmembrane region" description="Helical" evidence="1">
    <location>
        <begin position="67"/>
        <end position="95"/>
    </location>
</feature>
<evidence type="ECO:0000313" key="2">
    <source>
        <dbReference type="EMBL" id="GEP56037.1"/>
    </source>
</evidence>
<feature type="transmembrane region" description="Helical" evidence="1">
    <location>
        <begin position="251"/>
        <end position="270"/>
    </location>
</feature>
<feature type="transmembrane region" description="Helical" evidence="1">
    <location>
        <begin position="156"/>
        <end position="180"/>
    </location>
</feature>
<dbReference type="OrthoDB" id="5511876at2"/>
<feature type="transmembrane region" description="Helical" evidence="1">
    <location>
        <begin position="21"/>
        <end position="47"/>
    </location>
</feature>
<reference evidence="2 3" key="1">
    <citation type="submission" date="2019-07" db="EMBL/GenBank/DDBJ databases">
        <title>Whole genome shotgun sequence of Reyranella soli NBRC 108950.</title>
        <authorList>
            <person name="Hosoyama A."/>
            <person name="Uohara A."/>
            <person name="Ohji S."/>
            <person name="Ichikawa N."/>
        </authorList>
    </citation>
    <scope>NUCLEOTIDE SEQUENCE [LARGE SCALE GENOMIC DNA]</scope>
    <source>
        <strain evidence="2 3">NBRC 108950</strain>
    </source>
</reference>
<evidence type="ECO:0000313" key="3">
    <source>
        <dbReference type="Proteomes" id="UP000321058"/>
    </source>
</evidence>
<name>A0A512NAR8_9HYPH</name>
<keyword evidence="1" id="KW-0472">Membrane</keyword>
<accession>A0A512NAR8</accession>
<organism evidence="2 3">
    <name type="scientific">Reyranella soli</name>
    <dbReference type="NCBI Taxonomy" id="1230389"/>
    <lineage>
        <taxon>Bacteria</taxon>
        <taxon>Pseudomonadati</taxon>
        <taxon>Pseudomonadota</taxon>
        <taxon>Alphaproteobacteria</taxon>
        <taxon>Hyphomicrobiales</taxon>
        <taxon>Reyranellaceae</taxon>
        <taxon>Reyranella</taxon>
    </lineage>
</organism>
<feature type="transmembrane region" description="Helical" evidence="1">
    <location>
        <begin position="216"/>
        <end position="239"/>
    </location>
</feature>
<dbReference type="RefSeq" id="WP_147150119.1">
    <property type="nucleotide sequence ID" value="NZ_BKAJ01000053.1"/>
</dbReference>